<dbReference type="RefSeq" id="WP_054322366.1">
    <property type="nucleotide sequence ID" value="NZ_CP060636.1"/>
</dbReference>
<evidence type="ECO:0000313" key="1">
    <source>
        <dbReference type="EMBL" id="QNM10611.1"/>
    </source>
</evidence>
<dbReference type="Proteomes" id="UP000515856">
    <property type="component" value="Chromosome"/>
</dbReference>
<protein>
    <submittedName>
        <fullName evidence="1">Uncharacterized protein</fullName>
    </submittedName>
</protein>
<gene>
    <name evidence="1" type="ORF">H9Q80_09910</name>
</gene>
<dbReference type="AlphaFoldDB" id="A0A7G9GIH9"/>
<keyword evidence="2" id="KW-1185">Reference proteome</keyword>
<proteinExistence type="predicted"/>
<accession>A0A7G9GIH9</accession>
<evidence type="ECO:0000313" key="2">
    <source>
        <dbReference type="Proteomes" id="UP000515856"/>
    </source>
</evidence>
<dbReference type="KEGG" id="ehn:H9Q80_09910"/>
<reference evidence="1 2" key="1">
    <citation type="submission" date="2020-08" db="EMBL/GenBank/DDBJ databases">
        <authorList>
            <person name="Liu C."/>
            <person name="Sun Q."/>
        </authorList>
    </citation>
    <scope>NUCLEOTIDE SEQUENCE [LARGE SCALE GENOMIC DNA]</scope>
    <source>
        <strain evidence="1 2">NSJ-61</strain>
    </source>
</reference>
<name>A0A7G9GIH9_9FIRM</name>
<sequence>MKNNKNEINIEDFGFIKYGEFYHDVHIHLVNGEILTTLENEDLPENKTIFHEFRNTKNCFLNIVVGIDGFASIPKDKILYITVCNVRKI</sequence>
<organism evidence="1 2">
    <name type="scientific">[Eubacterium] hominis</name>
    <dbReference type="NCBI Taxonomy" id="2764325"/>
    <lineage>
        <taxon>Bacteria</taxon>
        <taxon>Bacillati</taxon>
        <taxon>Bacillota</taxon>
        <taxon>Erysipelotrichia</taxon>
        <taxon>Erysipelotrichales</taxon>
        <taxon>Erysipelotrichaceae</taxon>
        <taxon>Amedibacillus</taxon>
    </lineage>
</organism>
<dbReference type="EMBL" id="CP060636">
    <property type="protein sequence ID" value="QNM10611.1"/>
    <property type="molecule type" value="Genomic_DNA"/>
</dbReference>